<dbReference type="NCBIfam" id="TIGR00756">
    <property type="entry name" value="PPR"/>
    <property type="match status" value="1"/>
</dbReference>
<accession>A0AAV9ENQ2</accession>
<evidence type="ECO:0000313" key="1">
    <source>
        <dbReference type="EMBL" id="KAK1313838.1"/>
    </source>
</evidence>
<proteinExistence type="predicted"/>
<reference evidence="1" key="1">
    <citation type="journal article" date="2023" name="Nat. Commun.">
        <title>Diploid and tetraploid genomes of Acorus and the evolution of monocots.</title>
        <authorList>
            <person name="Ma L."/>
            <person name="Liu K.W."/>
            <person name="Li Z."/>
            <person name="Hsiao Y.Y."/>
            <person name="Qi Y."/>
            <person name="Fu T."/>
            <person name="Tang G.D."/>
            <person name="Zhang D."/>
            <person name="Sun W.H."/>
            <person name="Liu D.K."/>
            <person name="Li Y."/>
            <person name="Chen G.Z."/>
            <person name="Liu X.D."/>
            <person name="Liao X.Y."/>
            <person name="Jiang Y.T."/>
            <person name="Yu X."/>
            <person name="Hao Y."/>
            <person name="Huang J."/>
            <person name="Zhao X.W."/>
            <person name="Ke S."/>
            <person name="Chen Y.Y."/>
            <person name="Wu W.L."/>
            <person name="Hsu J.L."/>
            <person name="Lin Y.F."/>
            <person name="Huang M.D."/>
            <person name="Li C.Y."/>
            <person name="Huang L."/>
            <person name="Wang Z.W."/>
            <person name="Zhao X."/>
            <person name="Zhong W.Y."/>
            <person name="Peng D.H."/>
            <person name="Ahmad S."/>
            <person name="Lan S."/>
            <person name="Zhang J.S."/>
            <person name="Tsai W.C."/>
            <person name="Van de Peer Y."/>
            <person name="Liu Z.J."/>
        </authorList>
    </citation>
    <scope>NUCLEOTIDE SEQUENCE</scope>
    <source>
        <strain evidence="1">CP</strain>
    </source>
</reference>
<dbReference type="EMBL" id="JAUJYO010000006">
    <property type="protein sequence ID" value="KAK1313838.1"/>
    <property type="molecule type" value="Genomic_DNA"/>
</dbReference>
<dbReference type="Proteomes" id="UP001180020">
    <property type="component" value="Unassembled WGS sequence"/>
</dbReference>
<dbReference type="InterPro" id="IPR002885">
    <property type="entry name" value="PPR_rpt"/>
</dbReference>
<organism evidence="1 2">
    <name type="scientific">Acorus calamus</name>
    <name type="common">Sweet flag</name>
    <dbReference type="NCBI Taxonomy" id="4465"/>
    <lineage>
        <taxon>Eukaryota</taxon>
        <taxon>Viridiplantae</taxon>
        <taxon>Streptophyta</taxon>
        <taxon>Embryophyta</taxon>
        <taxon>Tracheophyta</taxon>
        <taxon>Spermatophyta</taxon>
        <taxon>Magnoliopsida</taxon>
        <taxon>Liliopsida</taxon>
        <taxon>Acoraceae</taxon>
        <taxon>Acorus</taxon>
    </lineage>
</organism>
<gene>
    <name evidence="1" type="ORF">QJS10_CPA06g01569</name>
</gene>
<keyword evidence="2" id="KW-1185">Reference proteome</keyword>
<evidence type="ECO:0000313" key="2">
    <source>
        <dbReference type="Proteomes" id="UP001180020"/>
    </source>
</evidence>
<reference evidence="1" key="2">
    <citation type="submission" date="2023-06" db="EMBL/GenBank/DDBJ databases">
        <authorList>
            <person name="Ma L."/>
            <person name="Liu K.-W."/>
            <person name="Li Z."/>
            <person name="Hsiao Y.-Y."/>
            <person name="Qi Y."/>
            <person name="Fu T."/>
            <person name="Tang G."/>
            <person name="Zhang D."/>
            <person name="Sun W.-H."/>
            <person name="Liu D.-K."/>
            <person name="Li Y."/>
            <person name="Chen G.-Z."/>
            <person name="Liu X.-D."/>
            <person name="Liao X.-Y."/>
            <person name="Jiang Y.-T."/>
            <person name="Yu X."/>
            <person name="Hao Y."/>
            <person name="Huang J."/>
            <person name="Zhao X.-W."/>
            <person name="Ke S."/>
            <person name="Chen Y.-Y."/>
            <person name="Wu W.-L."/>
            <person name="Hsu J.-L."/>
            <person name="Lin Y.-F."/>
            <person name="Huang M.-D."/>
            <person name="Li C.-Y."/>
            <person name="Huang L."/>
            <person name="Wang Z.-W."/>
            <person name="Zhao X."/>
            <person name="Zhong W.-Y."/>
            <person name="Peng D.-H."/>
            <person name="Ahmad S."/>
            <person name="Lan S."/>
            <person name="Zhang J.-S."/>
            <person name="Tsai W.-C."/>
            <person name="Van De Peer Y."/>
            <person name="Liu Z.-J."/>
        </authorList>
    </citation>
    <scope>NUCLEOTIDE SEQUENCE</scope>
    <source>
        <strain evidence="1">CP</strain>
        <tissue evidence="1">Leaves</tissue>
    </source>
</reference>
<dbReference type="AlphaFoldDB" id="A0AAV9ENQ2"/>
<protein>
    <submittedName>
        <fullName evidence="1">Uncharacterized protein</fullName>
    </submittedName>
</protein>
<sequence length="84" mass="9316">MRIPSNSSSSLTSLTQSFIQTRNPEFAVRAVDSITHYRPPPHDPGDGARDFVWACNSLISALVRSKNHNLAVSAYKNMTLVEGW</sequence>
<comment type="caution">
    <text evidence="1">The sequence shown here is derived from an EMBL/GenBank/DDBJ whole genome shotgun (WGS) entry which is preliminary data.</text>
</comment>
<name>A0AAV9ENQ2_ACOCL</name>